<keyword evidence="2" id="KW-1185">Reference proteome</keyword>
<proteinExistence type="predicted"/>
<gene>
    <name evidence="1" type="ORF">G4B88_011011</name>
</gene>
<accession>A0A7J6HJX1</accession>
<protein>
    <submittedName>
        <fullName evidence="1">Uncharacterized protein</fullName>
    </submittedName>
</protein>
<evidence type="ECO:0000313" key="2">
    <source>
        <dbReference type="Proteomes" id="UP000583929"/>
    </source>
</evidence>
<comment type="caution">
    <text evidence="1">The sequence shown here is derived from an EMBL/GenBank/DDBJ whole genome shotgun (WGS) entry which is preliminary data.</text>
</comment>
<dbReference type="EMBL" id="JAATIQ010000040">
    <property type="protein sequence ID" value="KAF4395547.1"/>
    <property type="molecule type" value="Genomic_DNA"/>
</dbReference>
<name>A0A7J6HJX1_CANSA</name>
<organism evidence="1 2">
    <name type="scientific">Cannabis sativa</name>
    <name type="common">Hemp</name>
    <name type="synonym">Marijuana</name>
    <dbReference type="NCBI Taxonomy" id="3483"/>
    <lineage>
        <taxon>Eukaryota</taxon>
        <taxon>Viridiplantae</taxon>
        <taxon>Streptophyta</taxon>
        <taxon>Embryophyta</taxon>
        <taxon>Tracheophyta</taxon>
        <taxon>Spermatophyta</taxon>
        <taxon>Magnoliopsida</taxon>
        <taxon>eudicotyledons</taxon>
        <taxon>Gunneridae</taxon>
        <taxon>Pentapetalae</taxon>
        <taxon>rosids</taxon>
        <taxon>fabids</taxon>
        <taxon>Rosales</taxon>
        <taxon>Cannabaceae</taxon>
        <taxon>Cannabis</taxon>
    </lineage>
</organism>
<dbReference type="Proteomes" id="UP000583929">
    <property type="component" value="Unassembled WGS sequence"/>
</dbReference>
<reference evidence="1 2" key="1">
    <citation type="journal article" date="2020" name="bioRxiv">
        <title>Sequence and annotation of 42 cannabis genomes reveals extensive copy number variation in cannabinoid synthesis and pathogen resistance genes.</title>
        <authorList>
            <person name="Mckernan K.J."/>
            <person name="Helbert Y."/>
            <person name="Kane L.T."/>
            <person name="Ebling H."/>
            <person name="Zhang L."/>
            <person name="Liu B."/>
            <person name="Eaton Z."/>
            <person name="Mclaughlin S."/>
            <person name="Kingan S."/>
            <person name="Baybayan P."/>
            <person name="Concepcion G."/>
            <person name="Jordan M."/>
            <person name="Riva A."/>
            <person name="Barbazuk W."/>
            <person name="Harkins T."/>
        </authorList>
    </citation>
    <scope>NUCLEOTIDE SEQUENCE [LARGE SCALE GENOMIC DNA]</scope>
    <source>
        <strain evidence="2">cv. Jamaican Lion 4</strain>
        <tissue evidence="1">Leaf</tissue>
    </source>
</reference>
<evidence type="ECO:0000313" key="1">
    <source>
        <dbReference type="EMBL" id="KAF4395547.1"/>
    </source>
</evidence>
<sequence length="108" mass="12629">MYHKNIGHPCLHCHPQSYIRMIYQKGTKIRKIEKVVPVDVIKDIFDALFFKENLAIFINLKIITPQSHAPISTLESKDSDKVNMHRNEYPITNKNVTTRSDCQQTFSR</sequence>
<dbReference type="AlphaFoldDB" id="A0A7J6HJX1"/>